<dbReference type="Proteomes" id="UP001415857">
    <property type="component" value="Unassembled WGS sequence"/>
</dbReference>
<gene>
    <name evidence="2" type="ORF">L1049_001731</name>
</gene>
<sequence length="117" mass="12987">MCWKKLFQMINDLPTVFEVVTGNIKQPKDQFATHNNSSKSKSSGKATNPYGMLARGGIDEGGWSYDSNKISWSPDMATPFTVVVHQWDFLVTLTATISYFIPSSTPPMNLYAVNSDS</sequence>
<dbReference type="EMBL" id="JBBPBK010000379">
    <property type="protein sequence ID" value="KAK9265493.1"/>
    <property type="molecule type" value="Genomic_DNA"/>
</dbReference>
<dbReference type="AlphaFoldDB" id="A0AAP0N368"/>
<evidence type="ECO:0000313" key="2">
    <source>
        <dbReference type="EMBL" id="KAK9265493.1"/>
    </source>
</evidence>
<comment type="caution">
    <text evidence="2">The sequence shown here is derived from an EMBL/GenBank/DDBJ whole genome shotgun (WGS) entry which is preliminary data.</text>
</comment>
<organism evidence="2 3">
    <name type="scientific">Liquidambar formosana</name>
    <name type="common">Formosan gum</name>
    <dbReference type="NCBI Taxonomy" id="63359"/>
    <lineage>
        <taxon>Eukaryota</taxon>
        <taxon>Viridiplantae</taxon>
        <taxon>Streptophyta</taxon>
        <taxon>Embryophyta</taxon>
        <taxon>Tracheophyta</taxon>
        <taxon>Spermatophyta</taxon>
        <taxon>Magnoliopsida</taxon>
        <taxon>eudicotyledons</taxon>
        <taxon>Gunneridae</taxon>
        <taxon>Pentapetalae</taxon>
        <taxon>Saxifragales</taxon>
        <taxon>Altingiaceae</taxon>
        <taxon>Liquidambar</taxon>
    </lineage>
</organism>
<reference evidence="2 3" key="1">
    <citation type="journal article" date="2024" name="Plant J.">
        <title>Genome sequences and population genomics reveal climatic adaptation and genomic divergence between two closely related sweetgum species.</title>
        <authorList>
            <person name="Xu W.Q."/>
            <person name="Ren C.Q."/>
            <person name="Zhang X.Y."/>
            <person name="Comes H.P."/>
            <person name="Liu X.H."/>
            <person name="Li Y.G."/>
            <person name="Kettle C.J."/>
            <person name="Jalonen R."/>
            <person name="Gaisberger H."/>
            <person name="Ma Y.Z."/>
            <person name="Qiu Y.X."/>
        </authorList>
    </citation>
    <scope>NUCLEOTIDE SEQUENCE [LARGE SCALE GENOMIC DNA]</scope>
    <source>
        <strain evidence="2">Hangzhou</strain>
    </source>
</reference>
<evidence type="ECO:0000313" key="3">
    <source>
        <dbReference type="Proteomes" id="UP001415857"/>
    </source>
</evidence>
<feature type="region of interest" description="Disordered" evidence="1">
    <location>
        <begin position="28"/>
        <end position="50"/>
    </location>
</feature>
<name>A0AAP0N368_LIQFO</name>
<evidence type="ECO:0000256" key="1">
    <source>
        <dbReference type="SAM" id="MobiDB-lite"/>
    </source>
</evidence>
<keyword evidence="3" id="KW-1185">Reference proteome</keyword>
<proteinExistence type="predicted"/>
<accession>A0AAP0N368</accession>
<protein>
    <submittedName>
        <fullName evidence="2">Uncharacterized protein</fullName>
    </submittedName>
</protein>